<evidence type="ECO:0000256" key="1">
    <source>
        <dbReference type="SAM" id="MobiDB-lite"/>
    </source>
</evidence>
<evidence type="ECO:0000313" key="3">
    <source>
        <dbReference type="Proteomes" id="UP001177670"/>
    </source>
</evidence>
<feature type="compositionally biased region" description="Basic and acidic residues" evidence="1">
    <location>
        <begin position="27"/>
        <end position="36"/>
    </location>
</feature>
<reference evidence="2" key="1">
    <citation type="submission" date="2021-10" db="EMBL/GenBank/DDBJ databases">
        <title>Melipona bicolor Genome sequencing and assembly.</title>
        <authorList>
            <person name="Araujo N.S."/>
            <person name="Arias M.C."/>
        </authorList>
    </citation>
    <scope>NUCLEOTIDE SEQUENCE</scope>
    <source>
        <strain evidence="2">USP_2M_L1-L4_2017</strain>
        <tissue evidence="2">Whole body</tissue>
    </source>
</reference>
<name>A0AA40G5V0_9HYME</name>
<dbReference type="Proteomes" id="UP001177670">
    <property type="component" value="Unassembled WGS sequence"/>
</dbReference>
<gene>
    <name evidence="2" type="ORF">K0M31_017818</name>
</gene>
<dbReference type="EMBL" id="JAHYIQ010000006">
    <property type="protein sequence ID" value="KAK1131541.1"/>
    <property type="molecule type" value="Genomic_DNA"/>
</dbReference>
<feature type="region of interest" description="Disordered" evidence="1">
    <location>
        <begin position="1"/>
        <end position="36"/>
    </location>
</feature>
<sequence>MEKLDRDQSTRRNTFWPQLPAGQRAQRYRENEESTFQKKKKLGDRACCSVESKAEFPTVQGFPLVQK</sequence>
<comment type="caution">
    <text evidence="2">The sequence shown here is derived from an EMBL/GenBank/DDBJ whole genome shotgun (WGS) entry which is preliminary data.</text>
</comment>
<proteinExistence type="predicted"/>
<feature type="compositionally biased region" description="Basic and acidic residues" evidence="1">
    <location>
        <begin position="1"/>
        <end position="10"/>
    </location>
</feature>
<evidence type="ECO:0000313" key="2">
    <source>
        <dbReference type="EMBL" id="KAK1131541.1"/>
    </source>
</evidence>
<dbReference type="AlphaFoldDB" id="A0AA40G5V0"/>
<accession>A0AA40G5V0</accession>
<protein>
    <submittedName>
        <fullName evidence="2">Uncharacterized protein</fullName>
    </submittedName>
</protein>
<keyword evidence="3" id="KW-1185">Reference proteome</keyword>
<organism evidence="2 3">
    <name type="scientific">Melipona bicolor</name>
    <dbReference type="NCBI Taxonomy" id="60889"/>
    <lineage>
        <taxon>Eukaryota</taxon>
        <taxon>Metazoa</taxon>
        <taxon>Ecdysozoa</taxon>
        <taxon>Arthropoda</taxon>
        <taxon>Hexapoda</taxon>
        <taxon>Insecta</taxon>
        <taxon>Pterygota</taxon>
        <taxon>Neoptera</taxon>
        <taxon>Endopterygota</taxon>
        <taxon>Hymenoptera</taxon>
        <taxon>Apocrita</taxon>
        <taxon>Aculeata</taxon>
        <taxon>Apoidea</taxon>
        <taxon>Anthophila</taxon>
        <taxon>Apidae</taxon>
        <taxon>Melipona</taxon>
    </lineage>
</organism>